<evidence type="ECO:0000256" key="2">
    <source>
        <dbReference type="SAM" id="MobiDB-lite"/>
    </source>
</evidence>
<comment type="caution">
    <text evidence="5">The sequence shown here is derived from an EMBL/GenBank/DDBJ whole genome shotgun (WGS) entry which is preliminary data.</text>
</comment>
<dbReference type="SUPFAM" id="SSF46785">
    <property type="entry name" value="Winged helix' DNA-binding domain"/>
    <property type="match status" value="1"/>
</dbReference>
<gene>
    <name evidence="5" type="ORF">VXJ25_04570</name>
</gene>
<evidence type="ECO:0000313" key="5">
    <source>
        <dbReference type="EMBL" id="MEE6147267.1"/>
    </source>
</evidence>
<evidence type="ECO:0000313" key="6">
    <source>
        <dbReference type="Proteomes" id="UP001332931"/>
    </source>
</evidence>
<dbReference type="RefSeq" id="WP_330958095.1">
    <property type="nucleotide sequence ID" value="NZ_JAZGJQ010000003.1"/>
</dbReference>
<dbReference type="InterPro" id="IPR057666">
    <property type="entry name" value="DrpA_SLOG"/>
</dbReference>
<accession>A0ABU7R9K4</accession>
<protein>
    <submittedName>
        <fullName evidence="5">DNA-processing protein DprA</fullName>
    </submittedName>
</protein>
<name>A0ABU7R9K4_9ACTN</name>
<dbReference type="Gene3D" id="1.10.10.10">
    <property type="entry name" value="Winged helix-like DNA-binding domain superfamily/Winged helix DNA-binding domain"/>
    <property type="match status" value="1"/>
</dbReference>
<dbReference type="Proteomes" id="UP001332931">
    <property type="component" value="Unassembled WGS sequence"/>
</dbReference>
<reference evidence="5 6" key="1">
    <citation type="submission" date="2024-01" db="EMBL/GenBank/DDBJ databases">
        <title>Description of Olsenella sp. nov., isolated from pig feces.</title>
        <authorList>
            <person name="Chang Y.-H."/>
        </authorList>
    </citation>
    <scope>NUCLEOTIDE SEQUENCE [LARGE SCALE GENOMIC DNA]</scope>
    <source>
        <strain evidence="5 6">YH-ols2223</strain>
    </source>
</reference>
<feature type="compositionally biased region" description="Basic and acidic residues" evidence="2">
    <location>
        <begin position="144"/>
        <end position="159"/>
    </location>
</feature>
<feature type="domain" description="Smf/DprA SLOG" evidence="3">
    <location>
        <begin position="1"/>
        <end position="62"/>
    </location>
</feature>
<dbReference type="PANTHER" id="PTHR43022">
    <property type="entry name" value="PROTEIN SMF"/>
    <property type="match status" value="1"/>
</dbReference>
<organism evidence="5 6">
    <name type="scientific">Olsenella absiana</name>
    <dbReference type="NCBI Taxonomy" id="3115222"/>
    <lineage>
        <taxon>Bacteria</taxon>
        <taxon>Bacillati</taxon>
        <taxon>Actinomycetota</taxon>
        <taxon>Coriobacteriia</taxon>
        <taxon>Coriobacteriales</taxon>
        <taxon>Atopobiaceae</taxon>
        <taxon>Olsenella</taxon>
    </lineage>
</organism>
<proteinExistence type="inferred from homology"/>
<evidence type="ECO:0000256" key="1">
    <source>
        <dbReference type="ARBA" id="ARBA00006525"/>
    </source>
</evidence>
<evidence type="ECO:0000259" key="3">
    <source>
        <dbReference type="Pfam" id="PF02481"/>
    </source>
</evidence>
<keyword evidence="6" id="KW-1185">Reference proteome</keyword>
<feature type="domain" description="DprA winged helix" evidence="4">
    <location>
        <begin position="85"/>
        <end position="131"/>
    </location>
</feature>
<dbReference type="Pfam" id="PF02481">
    <property type="entry name" value="DNA_processg_A"/>
    <property type="match status" value="1"/>
</dbReference>
<dbReference type="EMBL" id="JAZGJQ010000003">
    <property type="protein sequence ID" value="MEE6147267.1"/>
    <property type="molecule type" value="Genomic_DNA"/>
</dbReference>
<comment type="similarity">
    <text evidence="1">Belongs to the DprA/Smf family.</text>
</comment>
<evidence type="ECO:0000259" key="4">
    <source>
        <dbReference type="Pfam" id="PF17782"/>
    </source>
</evidence>
<dbReference type="Gene3D" id="3.40.50.450">
    <property type="match status" value="1"/>
</dbReference>
<dbReference type="PANTHER" id="PTHR43022:SF1">
    <property type="entry name" value="PROTEIN SMF"/>
    <property type="match status" value="1"/>
</dbReference>
<feature type="region of interest" description="Disordered" evidence="2">
    <location>
        <begin position="144"/>
        <end position="168"/>
    </location>
</feature>
<dbReference type="InterPro" id="IPR036388">
    <property type="entry name" value="WH-like_DNA-bd_sf"/>
</dbReference>
<dbReference type="InterPro" id="IPR036390">
    <property type="entry name" value="WH_DNA-bd_sf"/>
</dbReference>
<dbReference type="InterPro" id="IPR041614">
    <property type="entry name" value="DprA_WH"/>
</dbReference>
<dbReference type="InterPro" id="IPR003488">
    <property type="entry name" value="DprA"/>
</dbReference>
<dbReference type="Pfam" id="PF17782">
    <property type="entry name" value="WHD_DprA"/>
    <property type="match status" value="1"/>
</dbReference>
<sequence length="168" mass="17797">MSRCLFVTEAGMRSGTMSTAETANALGRPIYAIPGSIFSPNSMGTNQLISDGACIIASEMDLETKIALDYGSLRLVGEQGFQSSSRVVSALVASPMRPDELATRLGEPVLTLVRTLSDYETRGVVERLPDGSYTVSQAAYRDYQRRAEAAGARGEKTPGPRDPGGGSS</sequence>